<name>A0A8B7NAF3_HYAAZ</name>
<protein>
    <submittedName>
        <fullName evidence="2">Uncharacterized protein LOC108667962</fullName>
    </submittedName>
</protein>
<proteinExistence type="predicted"/>
<dbReference type="GeneID" id="108667962"/>
<keyword evidence="1" id="KW-1185">Reference proteome</keyword>
<reference evidence="2" key="1">
    <citation type="submission" date="2025-08" db="UniProtKB">
        <authorList>
            <consortium name="RefSeq"/>
        </authorList>
    </citation>
    <scope>IDENTIFICATION</scope>
    <source>
        <tissue evidence="2">Whole organism</tissue>
    </source>
</reference>
<evidence type="ECO:0000313" key="1">
    <source>
        <dbReference type="Proteomes" id="UP000694843"/>
    </source>
</evidence>
<dbReference type="KEGG" id="hazt:108667962"/>
<accession>A0A8B7NAF3</accession>
<evidence type="ECO:0000313" key="2">
    <source>
        <dbReference type="RefSeq" id="XP_018010564.1"/>
    </source>
</evidence>
<dbReference type="Proteomes" id="UP000694843">
    <property type="component" value="Unplaced"/>
</dbReference>
<organism evidence="1 2">
    <name type="scientific">Hyalella azteca</name>
    <name type="common">Amphipod</name>
    <dbReference type="NCBI Taxonomy" id="294128"/>
    <lineage>
        <taxon>Eukaryota</taxon>
        <taxon>Metazoa</taxon>
        <taxon>Ecdysozoa</taxon>
        <taxon>Arthropoda</taxon>
        <taxon>Crustacea</taxon>
        <taxon>Multicrustacea</taxon>
        <taxon>Malacostraca</taxon>
        <taxon>Eumalacostraca</taxon>
        <taxon>Peracarida</taxon>
        <taxon>Amphipoda</taxon>
        <taxon>Senticaudata</taxon>
        <taxon>Talitrida</taxon>
        <taxon>Talitroidea</taxon>
        <taxon>Hyalellidae</taxon>
        <taxon>Hyalella</taxon>
    </lineage>
</organism>
<dbReference type="OrthoDB" id="10543031at2759"/>
<dbReference type="Gene3D" id="2.60.120.260">
    <property type="entry name" value="Galactose-binding domain-like"/>
    <property type="match status" value="1"/>
</dbReference>
<dbReference type="RefSeq" id="XP_018010564.1">
    <property type="nucleotide sequence ID" value="XM_018155075.2"/>
</dbReference>
<sequence>MSAITSRMITLVKSAIVFMTTLFATQALLQQKTFEKFFLGNLTRHTSLCPPVNVTLDTHFVSARHILCLDRCLASSNCTFFSLDGIKCSLWSFGVDASYQTATFAAPTLAAHKPSALMPPVDVALAKLVIPGSVYPGGYDAAVLTMGTSCIRKMEDCFCTSTTKNFAKIDLGAPQPVAKIVLTAPTTDDCPYFTGIRIRAGLLGDATDPVVGTTPTQVPTQSQQFEFPVTTGPVQYVYLWRPATGDAMCLCKVQALV</sequence>
<dbReference type="AlphaFoldDB" id="A0A8B7NAF3"/>
<gene>
    <name evidence="2" type="primary">LOC108667962</name>
</gene>